<dbReference type="EMBL" id="KI925455">
    <property type="protein sequence ID" value="ETW85128.1"/>
    <property type="molecule type" value="Genomic_DNA"/>
</dbReference>
<protein>
    <submittedName>
        <fullName evidence="1">Uncharacterized protein</fullName>
    </submittedName>
</protein>
<dbReference type="Proteomes" id="UP000030671">
    <property type="component" value="Unassembled WGS sequence"/>
</dbReference>
<accession>W4KGY9</accession>
<reference evidence="1 2" key="1">
    <citation type="journal article" date="2012" name="New Phytol.">
        <title>Insight into trade-off between wood decay and parasitism from the genome of a fungal forest pathogen.</title>
        <authorList>
            <person name="Olson A."/>
            <person name="Aerts A."/>
            <person name="Asiegbu F."/>
            <person name="Belbahri L."/>
            <person name="Bouzid O."/>
            <person name="Broberg A."/>
            <person name="Canback B."/>
            <person name="Coutinho P.M."/>
            <person name="Cullen D."/>
            <person name="Dalman K."/>
            <person name="Deflorio G."/>
            <person name="van Diepen L.T."/>
            <person name="Dunand C."/>
            <person name="Duplessis S."/>
            <person name="Durling M."/>
            <person name="Gonthier P."/>
            <person name="Grimwood J."/>
            <person name="Fossdal C.G."/>
            <person name="Hansson D."/>
            <person name="Henrissat B."/>
            <person name="Hietala A."/>
            <person name="Himmelstrand K."/>
            <person name="Hoffmeister D."/>
            <person name="Hogberg N."/>
            <person name="James T.Y."/>
            <person name="Karlsson M."/>
            <person name="Kohler A."/>
            <person name="Kues U."/>
            <person name="Lee Y.H."/>
            <person name="Lin Y.C."/>
            <person name="Lind M."/>
            <person name="Lindquist E."/>
            <person name="Lombard V."/>
            <person name="Lucas S."/>
            <person name="Lunden K."/>
            <person name="Morin E."/>
            <person name="Murat C."/>
            <person name="Park J."/>
            <person name="Raffaello T."/>
            <person name="Rouze P."/>
            <person name="Salamov A."/>
            <person name="Schmutz J."/>
            <person name="Solheim H."/>
            <person name="Stahlberg J."/>
            <person name="Velez H."/>
            <person name="de Vries R.P."/>
            <person name="Wiebenga A."/>
            <person name="Woodward S."/>
            <person name="Yakovlev I."/>
            <person name="Garbelotto M."/>
            <person name="Martin F."/>
            <person name="Grigoriev I.V."/>
            <person name="Stenlid J."/>
        </authorList>
    </citation>
    <scope>NUCLEOTIDE SEQUENCE [LARGE SCALE GENOMIC DNA]</scope>
    <source>
        <strain evidence="1 2">TC 32-1</strain>
    </source>
</reference>
<gene>
    <name evidence="1" type="ORF">HETIRDRAFT_311079</name>
</gene>
<organism evidence="1 2">
    <name type="scientific">Heterobasidion irregulare (strain TC 32-1)</name>
    <dbReference type="NCBI Taxonomy" id="747525"/>
    <lineage>
        <taxon>Eukaryota</taxon>
        <taxon>Fungi</taxon>
        <taxon>Dikarya</taxon>
        <taxon>Basidiomycota</taxon>
        <taxon>Agaricomycotina</taxon>
        <taxon>Agaricomycetes</taxon>
        <taxon>Russulales</taxon>
        <taxon>Bondarzewiaceae</taxon>
        <taxon>Heterobasidion</taxon>
        <taxon>Heterobasidion annosum species complex</taxon>
    </lineage>
</organism>
<dbReference type="RefSeq" id="XP_009542012.1">
    <property type="nucleotide sequence ID" value="XM_009543717.1"/>
</dbReference>
<proteinExistence type="predicted"/>
<name>W4KGY9_HETIT</name>
<evidence type="ECO:0000313" key="2">
    <source>
        <dbReference type="Proteomes" id="UP000030671"/>
    </source>
</evidence>
<dbReference type="KEGG" id="hir:HETIRDRAFT_311079"/>
<evidence type="ECO:0000313" key="1">
    <source>
        <dbReference type="EMBL" id="ETW85128.1"/>
    </source>
</evidence>
<dbReference type="InParanoid" id="W4KGY9"/>
<keyword evidence="2" id="KW-1185">Reference proteome</keyword>
<dbReference type="GeneID" id="20669834"/>
<sequence length="116" mass="13387">MVGHIGHRFDPRIPTSACVNMYLSDAKKENAIESSIVIFFSDIILTRAGRQCQLKTLSKRHHLCKRFDTDAARFEEYKMWCSISVFAPHSACCDPRASCVRFRAMFRMYGVESPYK</sequence>
<dbReference type="HOGENOM" id="CLU_2097178_0_0_1"/>
<dbReference type="AlphaFoldDB" id="W4KGY9"/>